<dbReference type="Proteomes" id="UP000252893">
    <property type="component" value="Unassembled WGS sequence"/>
</dbReference>
<name>A0A366DJF6_9HYPH</name>
<gene>
    <name evidence="1" type="ORF">DFR47_11516</name>
</gene>
<accession>A0A366DJF6</accession>
<comment type="caution">
    <text evidence="1">The sequence shown here is derived from an EMBL/GenBank/DDBJ whole genome shotgun (WGS) entry which is preliminary data.</text>
</comment>
<evidence type="ECO:0000313" key="2">
    <source>
        <dbReference type="Proteomes" id="UP000252893"/>
    </source>
</evidence>
<organism evidence="1 2">
    <name type="scientific">Pseudochrobactrum asaccharolyticum</name>
    <dbReference type="NCBI Taxonomy" id="354351"/>
    <lineage>
        <taxon>Bacteria</taxon>
        <taxon>Pseudomonadati</taxon>
        <taxon>Pseudomonadota</taxon>
        <taxon>Alphaproteobacteria</taxon>
        <taxon>Hyphomicrobiales</taxon>
        <taxon>Brucellaceae</taxon>
        <taxon>Pseudochrobactrum</taxon>
    </lineage>
</organism>
<dbReference type="AlphaFoldDB" id="A0A366DJF6"/>
<proteinExistence type="predicted"/>
<sequence length="89" mass="10067">MMGRLKIIAGLLLVGAAALTGAFQLGKYKQRQEGAIQQLQSDIRTERERVRDDAKTRNLSDYDFCIQSLRRRGVRTVGECEQLRGLAQE</sequence>
<dbReference type="EMBL" id="QNRH01000015">
    <property type="protein sequence ID" value="RBO89649.1"/>
    <property type="molecule type" value="Genomic_DNA"/>
</dbReference>
<reference evidence="1 2" key="1">
    <citation type="submission" date="2018-06" db="EMBL/GenBank/DDBJ databases">
        <title>Genomic Encyclopedia of Type Strains, Phase IV (KMG-IV): sequencing the most valuable type-strain genomes for metagenomic binning, comparative biology and taxonomic classification.</title>
        <authorList>
            <person name="Goeker M."/>
        </authorList>
    </citation>
    <scope>NUCLEOTIDE SEQUENCE [LARGE SCALE GENOMIC DNA]</scope>
    <source>
        <strain evidence="1 2">DSM 25619</strain>
    </source>
</reference>
<protein>
    <submittedName>
        <fullName evidence="1">Uncharacterized protein</fullName>
    </submittedName>
</protein>
<evidence type="ECO:0000313" key="1">
    <source>
        <dbReference type="EMBL" id="RBO89649.1"/>
    </source>
</evidence>
<dbReference type="OrthoDB" id="8455436at2"/>
<dbReference type="RefSeq" id="WP_113946340.1">
    <property type="nucleotide sequence ID" value="NZ_JBHEEG010000015.1"/>
</dbReference>
<keyword evidence="2" id="KW-1185">Reference proteome</keyword>